<evidence type="ECO:0000313" key="5">
    <source>
        <dbReference type="EMBL" id="CAD7643457.1"/>
    </source>
</evidence>
<dbReference type="InterPro" id="IPR050182">
    <property type="entry name" value="Cytochrome_P450_fam2"/>
</dbReference>
<dbReference type="GO" id="GO:0004497">
    <property type="term" value="F:monooxygenase activity"/>
    <property type="evidence" value="ECO:0007669"/>
    <property type="project" value="UniProtKB-KW"/>
</dbReference>
<name>A0A7R9LKP0_9ACAR</name>
<dbReference type="InterPro" id="IPR001128">
    <property type="entry name" value="Cyt_P450"/>
</dbReference>
<dbReference type="OrthoDB" id="6426570at2759"/>
<evidence type="ECO:0008006" key="7">
    <source>
        <dbReference type="Google" id="ProtNLM"/>
    </source>
</evidence>
<evidence type="ECO:0000313" key="6">
    <source>
        <dbReference type="Proteomes" id="UP000759131"/>
    </source>
</evidence>
<keyword evidence="6" id="KW-1185">Reference proteome</keyword>
<dbReference type="SUPFAM" id="SSF48264">
    <property type="entry name" value="Cytochrome P450"/>
    <property type="match status" value="1"/>
</dbReference>
<dbReference type="GO" id="GO:0020037">
    <property type="term" value="F:heme binding"/>
    <property type="evidence" value="ECO:0007669"/>
    <property type="project" value="InterPro"/>
</dbReference>
<dbReference type="EMBL" id="OC883848">
    <property type="protein sequence ID" value="CAD7643457.1"/>
    <property type="molecule type" value="Genomic_DNA"/>
</dbReference>
<proteinExistence type="inferred from homology"/>
<dbReference type="InterPro" id="IPR036396">
    <property type="entry name" value="Cyt_P450_sf"/>
</dbReference>
<dbReference type="Gene3D" id="1.10.630.10">
    <property type="entry name" value="Cytochrome P450"/>
    <property type="match status" value="1"/>
</dbReference>
<evidence type="ECO:0000256" key="4">
    <source>
        <dbReference type="ARBA" id="ARBA00023033"/>
    </source>
</evidence>
<reference evidence="5" key="1">
    <citation type="submission" date="2020-11" db="EMBL/GenBank/DDBJ databases">
        <authorList>
            <person name="Tran Van P."/>
        </authorList>
    </citation>
    <scope>NUCLEOTIDE SEQUENCE</scope>
</reference>
<protein>
    <recommendedName>
        <fullName evidence="7">Cytochrome P450</fullName>
    </recommendedName>
</protein>
<accession>A0A7R9LKP0</accession>
<sequence>MLIYHVARFYTQLARYPPGPTPLPFIGNILLFRNARDKISGKLPKLYETYGPVITLWLGTTPAIMISDPELIRQTFANPDAGGRPGYDLGNVFSNAKHLGLAFAQDPLYVNSMRHNIKSFMRLNDEYRDEFKQYIHTFFDQFTYKYAVWELAPGICRAFMSDPLADYRRQYYRCFAYVMSELMAERVNRTDIIGMFLAAKRRTNDTHDDRHFNDDHFVAAIMDMFIGNYVFD</sequence>
<dbReference type="Proteomes" id="UP000759131">
    <property type="component" value="Unassembled WGS sequence"/>
</dbReference>
<dbReference type="GO" id="GO:0005506">
    <property type="term" value="F:iron ion binding"/>
    <property type="evidence" value="ECO:0007669"/>
    <property type="project" value="InterPro"/>
</dbReference>
<keyword evidence="4" id="KW-0560">Oxidoreductase</keyword>
<evidence type="ECO:0000256" key="2">
    <source>
        <dbReference type="ARBA" id="ARBA00022723"/>
    </source>
</evidence>
<dbReference type="Pfam" id="PF00067">
    <property type="entry name" value="p450"/>
    <property type="match status" value="1"/>
</dbReference>
<keyword evidence="4" id="KW-0503">Monooxygenase</keyword>
<dbReference type="GO" id="GO:0016705">
    <property type="term" value="F:oxidoreductase activity, acting on paired donors, with incorporation or reduction of molecular oxygen"/>
    <property type="evidence" value="ECO:0007669"/>
    <property type="project" value="InterPro"/>
</dbReference>
<keyword evidence="2" id="KW-0479">Metal-binding</keyword>
<dbReference type="AlphaFoldDB" id="A0A7R9LKP0"/>
<evidence type="ECO:0000256" key="3">
    <source>
        <dbReference type="ARBA" id="ARBA00023004"/>
    </source>
</evidence>
<evidence type="ECO:0000256" key="1">
    <source>
        <dbReference type="ARBA" id="ARBA00010617"/>
    </source>
</evidence>
<dbReference type="EMBL" id="CAJPIZ010029273">
    <property type="protein sequence ID" value="CAG2119659.1"/>
    <property type="molecule type" value="Genomic_DNA"/>
</dbReference>
<gene>
    <name evidence="5" type="ORF">OSB1V03_LOCUS19606</name>
</gene>
<dbReference type="PANTHER" id="PTHR24300">
    <property type="entry name" value="CYTOCHROME P450 508A4-RELATED"/>
    <property type="match status" value="1"/>
</dbReference>
<organism evidence="5">
    <name type="scientific">Medioppia subpectinata</name>
    <dbReference type="NCBI Taxonomy" id="1979941"/>
    <lineage>
        <taxon>Eukaryota</taxon>
        <taxon>Metazoa</taxon>
        <taxon>Ecdysozoa</taxon>
        <taxon>Arthropoda</taxon>
        <taxon>Chelicerata</taxon>
        <taxon>Arachnida</taxon>
        <taxon>Acari</taxon>
        <taxon>Acariformes</taxon>
        <taxon>Sarcoptiformes</taxon>
        <taxon>Oribatida</taxon>
        <taxon>Brachypylina</taxon>
        <taxon>Oppioidea</taxon>
        <taxon>Oppiidae</taxon>
        <taxon>Medioppia</taxon>
    </lineage>
</organism>
<comment type="similarity">
    <text evidence="1">Belongs to the cytochrome P450 family.</text>
</comment>
<keyword evidence="3" id="KW-0408">Iron</keyword>